<dbReference type="OrthoDB" id="7616265at2759"/>
<comment type="caution">
    <text evidence="2">The sequence shown here is derived from an EMBL/GenBank/DDBJ whole genome shotgun (WGS) entry which is preliminary data.</text>
</comment>
<dbReference type="PaxDb" id="67767-A0A0J7KS96"/>
<keyword evidence="1" id="KW-1133">Transmembrane helix</keyword>
<keyword evidence="3" id="KW-1185">Reference proteome</keyword>
<sequence length="173" mass="19932">MPNLRDPDERRRRLFANVVYSVILYGAPVWGDPSTLRRAQVKLTGLERSIAQRVISAYRTVSGSAALLLARLPPMRFAAPMRRRVFLRFKELREGNEYTKERKKAVKELEFLNMCEQWRAYLERPNTPGEFTKMAIVPRLEAWLMRGVGSISFHLTQLMTGHGCFGNFSVELG</sequence>
<keyword evidence="1" id="KW-0812">Transmembrane</keyword>
<dbReference type="EMBL" id="LBMM01003816">
    <property type="protein sequence ID" value="KMQ93099.1"/>
    <property type="molecule type" value="Genomic_DNA"/>
</dbReference>
<evidence type="ECO:0000256" key="1">
    <source>
        <dbReference type="SAM" id="Phobius"/>
    </source>
</evidence>
<protein>
    <submittedName>
        <fullName evidence="2">Reverse transcriptase</fullName>
    </submittedName>
</protein>
<dbReference type="GO" id="GO:0003964">
    <property type="term" value="F:RNA-directed DNA polymerase activity"/>
    <property type="evidence" value="ECO:0007669"/>
    <property type="project" value="UniProtKB-KW"/>
</dbReference>
<reference evidence="2 3" key="1">
    <citation type="submission" date="2015-04" db="EMBL/GenBank/DDBJ databases">
        <title>Lasius niger genome sequencing.</title>
        <authorList>
            <person name="Konorov E.A."/>
            <person name="Nikitin M.A."/>
            <person name="Kirill M.V."/>
            <person name="Chang P."/>
        </authorList>
    </citation>
    <scope>NUCLEOTIDE SEQUENCE [LARGE SCALE GENOMIC DNA]</scope>
    <source>
        <tissue evidence="2">Whole</tissue>
    </source>
</reference>
<keyword evidence="2" id="KW-0695">RNA-directed DNA polymerase</keyword>
<evidence type="ECO:0000313" key="2">
    <source>
        <dbReference type="EMBL" id="KMQ93099.1"/>
    </source>
</evidence>
<accession>A0A0J7KS96</accession>
<name>A0A0J7KS96_LASNI</name>
<proteinExistence type="predicted"/>
<dbReference type="AlphaFoldDB" id="A0A0J7KS96"/>
<keyword evidence="2" id="KW-0808">Transferase</keyword>
<feature type="transmembrane region" description="Helical" evidence="1">
    <location>
        <begin position="12"/>
        <end position="30"/>
    </location>
</feature>
<dbReference type="Proteomes" id="UP000036403">
    <property type="component" value="Unassembled WGS sequence"/>
</dbReference>
<keyword evidence="2" id="KW-0548">Nucleotidyltransferase</keyword>
<gene>
    <name evidence="2" type="ORF">RF55_6826</name>
</gene>
<keyword evidence="1" id="KW-0472">Membrane</keyword>
<evidence type="ECO:0000313" key="3">
    <source>
        <dbReference type="Proteomes" id="UP000036403"/>
    </source>
</evidence>
<organism evidence="2 3">
    <name type="scientific">Lasius niger</name>
    <name type="common">Black garden ant</name>
    <dbReference type="NCBI Taxonomy" id="67767"/>
    <lineage>
        <taxon>Eukaryota</taxon>
        <taxon>Metazoa</taxon>
        <taxon>Ecdysozoa</taxon>
        <taxon>Arthropoda</taxon>
        <taxon>Hexapoda</taxon>
        <taxon>Insecta</taxon>
        <taxon>Pterygota</taxon>
        <taxon>Neoptera</taxon>
        <taxon>Endopterygota</taxon>
        <taxon>Hymenoptera</taxon>
        <taxon>Apocrita</taxon>
        <taxon>Aculeata</taxon>
        <taxon>Formicoidea</taxon>
        <taxon>Formicidae</taxon>
        <taxon>Formicinae</taxon>
        <taxon>Lasius</taxon>
        <taxon>Lasius</taxon>
    </lineage>
</organism>